<dbReference type="Proteomes" id="UP001591681">
    <property type="component" value="Unassembled WGS sequence"/>
</dbReference>
<proteinExistence type="predicted"/>
<dbReference type="SUPFAM" id="SSF56204">
    <property type="entry name" value="Hect, E3 ligase catalytic domain"/>
    <property type="match status" value="1"/>
</dbReference>
<dbReference type="AlphaFoldDB" id="A0ABD1J6A9"/>
<gene>
    <name evidence="2" type="ORF">ACEWY4_022548</name>
</gene>
<feature type="compositionally biased region" description="Polar residues" evidence="1">
    <location>
        <begin position="221"/>
        <end position="230"/>
    </location>
</feature>
<evidence type="ECO:0000313" key="3">
    <source>
        <dbReference type="Proteomes" id="UP001591681"/>
    </source>
</evidence>
<dbReference type="InterPro" id="IPR035983">
    <property type="entry name" value="Hect_E3_ubiquitin_ligase"/>
</dbReference>
<evidence type="ECO:0000313" key="2">
    <source>
        <dbReference type="EMBL" id="KAL2082730.1"/>
    </source>
</evidence>
<sequence length="651" mass="74457">MDDIFDFLRQRNVPEDIIEALDHEKIDRTAVLEMTDAQLSAYLPSYGDRLALMGFCRRNANSTRKETLFQRLRDKLRRKNDQEEKGESERNPPKKTRKTMRKVELGWMNYDERDGTQQIRRTKRGGGTRDIDVCKDVVKEDLIRIARGLFFPCGRNAEGGIEEFEFDLMDFKQAVVSDDTTVGELYDDTGLTLLRFYLSSQRKTDSETHQSEEQERIEHQSPPSVGSASIPETTQEVKSLVVGDTPSLGSASIPEMTQEEVIHLDLVGEDTDFESISYIDSDLHVECDTDDSNIVYVSGTISGDVEQDLDDTLPMLQQDMPTENNPMILIIHRGQVLRQLIGHFYNDQLMNADVQIQFVLPDGTYEKGLDSGGVVRDCLSEFWGDFLEQCTTGNDLKVPFLRQDFGQMEWESVGRILAFGWERERYLPVKIAPAIIEQAAFRFTRSGVLENFLKYLPPSDRSLIDSWRSNGIEDENELIEVLSTYDCRKLPTAENANAILQELAHKTLIQEPAYVIEQWEKPLRRVKDSLKDLPAVYEALQPTAKKVLKLLHFPDTLDFSQKKIHNHLTCYVKNADTLHLCNFLRFCTGSDLFLGKTITVNFNQLQGLQRCPIAHTCGCVLQLSVHYDSYPDFSSEMNKVLKSNVWVMDIV</sequence>
<reference evidence="2 3" key="1">
    <citation type="submission" date="2024-09" db="EMBL/GenBank/DDBJ databases">
        <title>A chromosome-level genome assembly of Gray's grenadier anchovy, Coilia grayii.</title>
        <authorList>
            <person name="Fu Z."/>
        </authorList>
    </citation>
    <scope>NUCLEOTIDE SEQUENCE [LARGE SCALE GENOMIC DNA]</scope>
    <source>
        <strain evidence="2">G4</strain>
        <tissue evidence="2">Muscle</tissue>
    </source>
</reference>
<evidence type="ECO:0000256" key="1">
    <source>
        <dbReference type="SAM" id="MobiDB-lite"/>
    </source>
</evidence>
<accession>A0ABD1J6A9</accession>
<keyword evidence="3" id="KW-1185">Reference proteome</keyword>
<feature type="region of interest" description="Disordered" evidence="1">
    <location>
        <begin position="203"/>
        <end position="230"/>
    </location>
</feature>
<feature type="region of interest" description="Disordered" evidence="1">
    <location>
        <begin position="74"/>
        <end position="98"/>
    </location>
</feature>
<organism evidence="2 3">
    <name type="scientific">Coilia grayii</name>
    <name type="common">Gray's grenadier anchovy</name>
    <dbReference type="NCBI Taxonomy" id="363190"/>
    <lineage>
        <taxon>Eukaryota</taxon>
        <taxon>Metazoa</taxon>
        <taxon>Chordata</taxon>
        <taxon>Craniata</taxon>
        <taxon>Vertebrata</taxon>
        <taxon>Euteleostomi</taxon>
        <taxon>Actinopterygii</taxon>
        <taxon>Neopterygii</taxon>
        <taxon>Teleostei</taxon>
        <taxon>Clupei</taxon>
        <taxon>Clupeiformes</taxon>
        <taxon>Clupeoidei</taxon>
        <taxon>Engraulidae</taxon>
        <taxon>Coilinae</taxon>
        <taxon>Coilia</taxon>
    </lineage>
</organism>
<protein>
    <recommendedName>
        <fullName evidence="4">HECT domain-containing protein</fullName>
    </recommendedName>
</protein>
<name>A0ABD1J6A9_9TELE</name>
<evidence type="ECO:0008006" key="4">
    <source>
        <dbReference type="Google" id="ProtNLM"/>
    </source>
</evidence>
<feature type="compositionally biased region" description="Basic and acidic residues" evidence="1">
    <location>
        <begin position="203"/>
        <end position="219"/>
    </location>
</feature>
<comment type="caution">
    <text evidence="2">The sequence shown here is derived from an EMBL/GenBank/DDBJ whole genome shotgun (WGS) entry which is preliminary data.</text>
</comment>
<dbReference type="EMBL" id="JBHFQA010000019">
    <property type="protein sequence ID" value="KAL2082730.1"/>
    <property type="molecule type" value="Genomic_DNA"/>
</dbReference>
<feature type="compositionally biased region" description="Basic and acidic residues" evidence="1">
    <location>
        <begin position="74"/>
        <end position="92"/>
    </location>
</feature>